<dbReference type="HOGENOM" id="CLU_3077717_0_0_4"/>
<organism evidence="1">
    <name type="scientific">Burkholderia pseudomallei 1710a</name>
    <dbReference type="NCBI Taxonomy" id="320371"/>
    <lineage>
        <taxon>Bacteria</taxon>
        <taxon>Pseudomonadati</taxon>
        <taxon>Pseudomonadota</taxon>
        <taxon>Betaproteobacteria</taxon>
        <taxon>Burkholderiales</taxon>
        <taxon>Burkholderiaceae</taxon>
        <taxon>Burkholderia</taxon>
        <taxon>pseudomallei group</taxon>
    </lineage>
</organism>
<accession>A0A0E1W412</accession>
<gene>
    <name evidence="1" type="ORF">BURPS1710A_A2607</name>
</gene>
<dbReference type="AlphaFoldDB" id="A0A0E1W412"/>
<protein>
    <submittedName>
        <fullName evidence="1">Uncharacterized protein</fullName>
    </submittedName>
</protein>
<evidence type="ECO:0000313" key="1">
    <source>
        <dbReference type="EMBL" id="EET04397.1"/>
    </source>
</evidence>
<dbReference type="Proteomes" id="UP000001812">
    <property type="component" value="Chromosome II"/>
</dbReference>
<reference evidence="1" key="1">
    <citation type="submission" date="2009-05" db="EMBL/GenBank/DDBJ databases">
        <authorList>
            <person name="Harkins D.M."/>
            <person name="DeShazer D."/>
            <person name="Woods D.E."/>
            <person name="Brinkac L.M."/>
            <person name="Brown K.A."/>
            <person name="Hung G.C."/>
            <person name="Tuanyok A."/>
            <person name="Zhang B."/>
            <person name="Nierman W.C."/>
        </authorList>
    </citation>
    <scope>NUCLEOTIDE SEQUENCE [LARGE SCALE GENOMIC DNA]</scope>
    <source>
        <strain evidence="1">1710a</strain>
    </source>
</reference>
<proteinExistence type="predicted"/>
<dbReference type="EMBL" id="CM000833">
    <property type="protein sequence ID" value="EET04397.1"/>
    <property type="molecule type" value="Genomic_DNA"/>
</dbReference>
<name>A0A0E1W412_BURPE</name>
<sequence length="52" mass="5956">MYSSCRVHAGHSGFFAQRRQTIVFEVSNGFSSPVDKKCLTSSRVKRSDKFER</sequence>